<keyword evidence="1" id="KW-0175">Coiled coil</keyword>
<comment type="caution">
    <text evidence="2">The sequence shown here is derived from an EMBL/GenBank/DDBJ whole genome shotgun (WGS) entry which is preliminary data.</text>
</comment>
<dbReference type="GO" id="GO:0030983">
    <property type="term" value="F:mismatched DNA binding"/>
    <property type="evidence" value="ECO:0007669"/>
    <property type="project" value="InterPro"/>
</dbReference>
<dbReference type="Proteomes" id="UP000240608">
    <property type="component" value="Unassembled WGS sequence"/>
</dbReference>
<evidence type="ECO:0000313" key="2">
    <source>
        <dbReference type="EMBL" id="PTB91107.1"/>
    </source>
</evidence>
<reference evidence="2 3" key="1">
    <citation type="submission" date="2018-03" db="EMBL/GenBank/DDBJ databases">
        <title>Cross-interface Injection: A General Nanoliter Liquid Handling Method Applied to Single Cells Genome Amplification Automated Nanoliter Liquid Handling Applied to Single Cell Multiple Displacement Amplification.</title>
        <authorList>
            <person name="Yun J."/>
            <person name="Xu P."/>
            <person name="Xu J."/>
            <person name="Dai X."/>
            <person name="Wang Y."/>
            <person name="Zheng X."/>
            <person name="Cao C."/>
            <person name="Yi Q."/>
            <person name="Zhu Y."/>
            <person name="Wang L."/>
            <person name="Dong Z."/>
            <person name="Huang Y."/>
            <person name="Huang L."/>
            <person name="Du W."/>
        </authorList>
    </citation>
    <scope>NUCLEOTIDE SEQUENCE [LARGE SCALE GENOMIC DNA]</scope>
    <source>
        <strain evidence="2 3">Z-D1-2</strain>
    </source>
</reference>
<evidence type="ECO:0000313" key="3">
    <source>
        <dbReference type="Proteomes" id="UP000240608"/>
    </source>
</evidence>
<dbReference type="InterPro" id="IPR045076">
    <property type="entry name" value="MutS"/>
</dbReference>
<dbReference type="InterPro" id="IPR036187">
    <property type="entry name" value="DNA_mismatch_repair_MutS_sf"/>
</dbReference>
<dbReference type="SUPFAM" id="SSF48334">
    <property type="entry name" value="DNA repair protein MutS, domain III"/>
    <property type="match status" value="1"/>
</dbReference>
<dbReference type="InterPro" id="IPR027417">
    <property type="entry name" value="P-loop_NTPase"/>
</dbReference>
<dbReference type="GO" id="GO:0140664">
    <property type="term" value="F:ATP-dependent DNA damage sensor activity"/>
    <property type="evidence" value="ECO:0007669"/>
    <property type="project" value="InterPro"/>
</dbReference>
<dbReference type="AlphaFoldDB" id="A0A2T4DBI1"/>
<keyword evidence="2" id="KW-0255">Endonuclease</keyword>
<evidence type="ECO:0000256" key="1">
    <source>
        <dbReference type="SAM" id="Coils"/>
    </source>
</evidence>
<keyword evidence="2" id="KW-0378">Hydrolase</keyword>
<accession>A0A2T4DBI1</accession>
<dbReference type="GO" id="GO:0006298">
    <property type="term" value="P:mismatch repair"/>
    <property type="evidence" value="ECO:0007669"/>
    <property type="project" value="InterPro"/>
</dbReference>
<feature type="non-terminal residue" evidence="2">
    <location>
        <position position="1"/>
    </location>
</feature>
<feature type="non-terminal residue" evidence="2">
    <location>
        <position position="278"/>
    </location>
</feature>
<dbReference type="PANTHER" id="PTHR48466:SF2">
    <property type="entry name" value="OS10G0509000 PROTEIN"/>
    <property type="match status" value="1"/>
</dbReference>
<name>A0A2T4DBI1_9BACT</name>
<gene>
    <name evidence="2" type="ORF">C9994_16125</name>
</gene>
<dbReference type="PANTHER" id="PTHR48466">
    <property type="entry name" value="OS10G0509000 PROTEIN-RELATED"/>
    <property type="match status" value="1"/>
</dbReference>
<dbReference type="Gene3D" id="3.40.50.300">
    <property type="entry name" value="P-loop containing nucleotide triphosphate hydrolases"/>
    <property type="match status" value="1"/>
</dbReference>
<dbReference type="GO" id="GO:0004519">
    <property type="term" value="F:endonuclease activity"/>
    <property type="evidence" value="ECO:0007669"/>
    <property type="project" value="UniProtKB-KW"/>
</dbReference>
<sequence>DEFEEEYPTLFQLRKAVNLDESLYQAIDEKIDERGDLRNNASRELQEIRTKIFRVQAQLRKTTEQVYRQASQNGFTPEDASVTIRDGRLVIPVLAEYKRRIKGFVHDQSATGQTVYIEPSEALEMNNEVRELQYEERREIIRILTALTNKVRPQLPYLEKAYKFLGIVDFIRAKARFSMSIEAYMPLLENKRVLDYKKAEHPLLKISLSESGKKVVPLNIRLTADKRILIISGPNAGGKSVALKSVGLLQYMLQCGILIPVQPESTCGIFQRIFIDIG</sequence>
<dbReference type="EMBL" id="PYVU01000467">
    <property type="protein sequence ID" value="PTB91107.1"/>
    <property type="molecule type" value="Genomic_DNA"/>
</dbReference>
<protein>
    <submittedName>
        <fullName evidence="2">Endonuclease MutS2</fullName>
    </submittedName>
</protein>
<keyword evidence="2" id="KW-0540">Nuclease</keyword>
<organism evidence="2 3">
    <name type="scientific">Marivirga lumbricoides</name>
    <dbReference type="NCBI Taxonomy" id="1046115"/>
    <lineage>
        <taxon>Bacteria</taxon>
        <taxon>Pseudomonadati</taxon>
        <taxon>Bacteroidota</taxon>
        <taxon>Cytophagia</taxon>
        <taxon>Cytophagales</taxon>
        <taxon>Marivirgaceae</taxon>
        <taxon>Marivirga</taxon>
    </lineage>
</organism>
<proteinExistence type="predicted"/>
<dbReference type="GO" id="GO:0005524">
    <property type="term" value="F:ATP binding"/>
    <property type="evidence" value="ECO:0007669"/>
    <property type="project" value="InterPro"/>
</dbReference>
<dbReference type="SUPFAM" id="SSF52540">
    <property type="entry name" value="P-loop containing nucleoside triphosphate hydrolases"/>
    <property type="match status" value="1"/>
</dbReference>
<feature type="coiled-coil region" evidence="1">
    <location>
        <begin position="38"/>
        <end position="65"/>
    </location>
</feature>